<feature type="domain" description="SAM-dependent MTase RsmB/NOP-type" evidence="7">
    <location>
        <begin position="19"/>
        <end position="297"/>
    </location>
</feature>
<keyword evidence="5 6" id="KW-0694">RNA-binding</keyword>
<evidence type="ECO:0000256" key="3">
    <source>
        <dbReference type="ARBA" id="ARBA00022679"/>
    </source>
</evidence>
<dbReference type="InterPro" id="IPR029063">
    <property type="entry name" value="SAM-dependent_MTases_sf"/>
</dbReference>
<dbReference type="Proteomes" id="UP000000674">
    <property type="component" value="Chromosome"/>
</dbReference>
<dbReference type="InterPro" id="IPR023267">
    <property type="entry name" value="RCMT"/>
</dbReference>
<dbReference type="PANTHER" id="PTHR22807:SF30">
    <property type="entry name" value="28S RRNA (CYTOSINE(4447)-C(5))-METHYLTRANSFERASE-RELATED"/>
    <property type="match status" value="1"/>
</dbReference>
<dbReference type="HOGENOM" id="CLU_005316_7_0_2"/>
<dbReference type="PROSITE" id="PS51686">
    <property type="entry name" value="SAM_MT_RSMB_NOP"/>
    <property type="match status" value="1"/>
</dbReference>
<feature type="binding site" evidence="6">
    <location>
        <begin position="108"/>
        <end position="114"/>
    </location>
    <ligand>
        <name>S-adenosyl-L-methionine</name>
        <dbReference type="ChEBI" id="CHEBI:59789"/>
    </ligand>
</feature>
<dbReference type="GeneID" id="4463261"/>
<dbReference type="KEGG" id="mtp:Mthe_0282"/>
<evidence type="ECO:0000256" key="2">
    <source>
        <dbReference type="ARBA" id="ARBA00022603"/>
    </source>
</evidence>
<comment type="similarity">
    <text evidence="6">Belongs to the class I-like SAM-binding methyltransferase superfamily. RsmB/NOP family.</text>
</comment>
<dbReference type="Pfam" id="PF17125">
    <property type="entry name" value="Methyltr_RsmF_N"/>
    <property type="match status" value="1"/>
</dbReference>
<keyword evidence="3 6" id="KW-0808">Transferase</keyword>
<keyword evidence="4 6" id="KW-0949">S-adenosyl-L-methionine</keyword>
<keyword evidence="1" id="KW-0963">Cytoplasm</keyword>
<keyword evidence="2 6" id="KW-0489">Methyltransferase</keyword>
<dbReference type="InterPro" id="IPR031341">
    <property type="entry name" value="Methyltr_RsmF_N"/>
</dbReference>
<dbReference type="GO" id="GO:0006396">
    <property type="term" value="P:RNA processing"/>
    <property type="evidence" value="ECO:0007669"/>
    <property type="project" value="InterPro"/>
</dbReference>
<name>A0B5V5_METTP</name>
<dbReference type="GO" id="GO:0003723">
    <property type="term" value="F:RNA binding"/>
    <property type="evidence" value="ECO:0007669"/>
    <property type="project" value="UniProtKB-UniRule"/>
</dbReference>
<dbReference type="EC" id="2.1.1.-" evidence="8"/>
<feature type="binding site" evidence="6">
    <location>
        <position position="132"/>
    </location>
    <ligand>
        <name>S-adenosyl-L-methionine</name>
        <dbReference type="ChEBI" id="CHEBI:59789"/>
    </ligand>
</feature>
<evidence type="ECO:0000256" key="4">
    <source>
        <dbReference type="ARBA" id="ARBA00022691"/>
    </source>
</evidence>
<dbReference type="RefSeq" id="WP_011695478.1">
    <property type="nucleotide sequence ID" value="NC_008553.1"/>
</dbReference>
<evidence type="ECO:0000259" key="7">
    <source>
        <dbReference type="PROSITE" id="PS51686"/>
    </source>
</evidence>
<evidence type="ECO:0000256" key="5">
    <source>
        <dbReference type="ARBA" id="ARBA00022884"/>
    </source>
</evidence>
<protein>
    <submittedName>
        <fullName evidence="8">Ribosomal RNA methyltransferase NOP2</fullName>
        <ecNumber evidence="8">2.1.1.-</ecNumber>
    </submittedName>
</protein>
<feature type="binding site" evidence="6">
    <location>
        <position position="174"/>
    </location>
    <ligand>
        <name>S-adenosyl-L-methionine</name>
        <dbReference type="ChEBI" id="CHEBI:59789"/>
    </ligand>
</feature>
<dbReference type="PANTHER" id="PTHR22807">
    <property type="entry name" value="NOP2 YEAST -RELATED NOL1/NOP2/FMU SUN DOMAIN-CONTAINING"/>
    <property type="match status" value="1"/>
</dbReference>
<accession>A0B5V5</accession>
<gene>
    <name evidence="8" type="ordered locus">Mthe_0282</name>
</gene>
<proteinExistence type="inferred from homology"/>
<dbReference type="GO" id="GO:0001510">
    <property type="term" value="P:RNA methylation"/>
    <property type="evidence" value="ECO:0007669"/>
    <property type="project" value="InterPro"/>
</dbReference>
<dbReference type="InterPro" id="IPR001678">
    <property type="entry name" value="MeTrfase_RsmB-F_NOP2_dom"/>
</dbReference>
<dbReference type="InterPro" id="IPR011023">
    <property type="entry name" value="Nop2p"/>
</dbReference>
<dbReference type="PRINTS" id="PR02008">
    <property type="entry name" value="RCMTFAMILY"/>
</dbReference>
<dbReference type="CDD" id="cd02440">
    <property type="entry name" value="AdoMet_MTases"/>
    <property type="match status" value="1"/>
</dbReference>
<dbReference type="Gene3D" id="3.30.70.1170">
    <property type="entry name" value="Sun protein, domain 3"/>
    <property type="match status" value="1"/>
</dbReference>
<dbReference type="Gene3D" id="3.40.50.150">
    <property type="entry name" value="Vaccinia Virus protein VP39"/>
    <property type="match status" value="1"/>
</dbReference>
<dbReference type="GO" id="GO:0008173">
    <property type="term" value="F:RNA methyltransferase activity"/>
    <property type="evidence" value="ECO:0007669"/>
    <property type="project" value="InterPro"/>
</dbReference>
<dbReference type="SUPFAM" id="SSF53335">
    <property type="entry name" value="S-adenosyl-L-methionine-dependent methyltransferases"/>
    <property type="match status" value="1"/>
</dbReference>
<dbReference type="NCBIfam" id="TIGR00446">
    <property type="entry name" value="nop2p"/>
    <property type="match status" value="1"/>
</dbReference>
<comment type="caution">
    <text evidence="6">Lacks conserved residue(s) required for the propagation of feature annotation.</text>
</comment>
<evidence type="ECO:0000313" key="9">
    <source>
        <dbReference type="Proteomes" id="UP000000674"/>
    </source>
</evidence>
<dbReference type="InterPro" id="IPR049560">
    <property type="entry name" value="MeTrfase_RsmB-F_NOP2_cat"/>
</dbReference>
<dbReference type="OrthoDB" id="14725at2157"/>
<feature type="active site" description="Nucleophile" evidence="6">
    <location>
        <position position="227"/>
    </location>
</feature>
<keyword evidence="9" id="KW-1185">Reference proteome</keyword>
<dbReference type="EMBL" id="CP000477">
    <property type="protein sequence ID" value="ABK14079.1"/>
    <property type="molecule type" value="Genomic_DNA"/>
</dbReference>
<reference evidence="8 9" key="1">
    <citation type="submission" date="2006-10" db="EMBL/GenBank/DDBJ databases">
        <title>Complete sequence of Methanosaeta thermophila PT.</title>
        <authorList>
            <consortium name="US DOE Joint Genome Institute"/>
            <person name="Copeland A."/>
            <person name="Lucas S."/>
            <person name="Lapidus A."/>
            <person name="Barry K."/>
            <person name="Detter J.C."/>
            <person name="Glavina del Rio T."/>
            <person name="Hammon N."/>
            <person name="Israni S."/>
            <person name="Pitluck S."/>
            <person name="Chain P."/>
            <person name="Malfatti S."/>
            <person name="Shin M."/>
            <person name="Vergez L."/>
            <person name="Schmutz J."/>
            <person name="Larimer F."/>
            <person name="Land M."/>
            <person name="Hauser L."/>
            <person name="Kyrpides N."/>
            <person name="Kim E."/>
            <person name="Smith K.S."/>
            <person name="Ingram-Smith C."/>
            <person name="Richardson P."/>
        </authorList>
    </citation>
    <scope>NUCLEOTIDE SEQUENCE [LARGE SCALE GENOMIC DNA]</scope>
    <source>
        <strain evidence="9">DSM 6194 / JCM 14653 / NBRC 101360 / PT</strain>
    </source>
</reference>
<evidence type="ECO:0000256" key="1">
    <source>
        <dbReference type="ARBA" id="ARBA00022490"/>
    </source>
</evidence>
<dbReference type="Pfam" id="PF01189">
    <property type="entry name" value="Methyltr_RsmB-F"/>
    <property type="match status" value="1"/>
</dbReference>
<dbReference type="STRING" id="349307.Mthe_0282"/>
<evidence type="ECO:0000256" key="6">
    <source>
        <dbReference type="PROSITE-ProRule" id="PRU01023"/>
    </source>
</evidence>
<dbReference type="GO" id="GO:0008757">
    <property type="term" value="F:S-adenosylmethionine-dependent methyltransferase activity"/>
    <property type="evidence" value="ECO:0007669"/>
    <property type="project" value="InterPro"/>
</dbReference>
<sequence length="302" mass="33773">MGSEHLERYRDIIPDFDAFLDFMSRPLPVTIRINTLKTSVPELLSRLDRLGIGYERMRWYPLGLRLDAEKPGRLMEFHMGLIHVQEELSMLPPVVLDPQPGERILDLCAAPGGKAAQISMQMSNKGLVVANDSSSARIVPLRANLERLGAVNVVVTSYDGRRFPQYNFDRALVDAPCSSEGTARRYPEVIARCSAKRSADLQNLQVSLLRRAIQLTKPGGVVVYSTCTFAPEENEGVVSRVLDLADLESFTIQGLRSSQGIASWNSIDYGEELVKCRRYYPHENDTGGFFVAKLRRRLSAGE</sequence>
<evidence type="ECO:0000313" key="8">
    <source>
        <dbReference type="EMBL" id="ABK14079.1"/>
    </source>
</evidence>
<dbReference type="AlphaFoldDB" id="A0B5V5"/>
<organism evidence="8 9">
    <name type="scientific">Methanothrix thermoacetophila (strain DSM 6194 / JCM 14653 / NBRC 101360 / PT)</name>
    <name type="common">Methanosaeta thermophila</name>
    <dbReference type="NCBI Taxonomy" id="349307"/>
    <lineage>
        <taxon>Archaea</taxon>
        <taxon>Methanobacteriati</taxon>
        <taxon>Methanobacteriota</taxon>
        <taxon>Stenosarchaea group</taxon>
        <taxon>Methanomicrobia</taxon>
        <taxon>Methanotrichales</taxon>
        <taxon>Methanotrichaceae</taxon>
        <taxon>Methanothrix</taxon>
    </lineage>
</organism>